<dbReference type="HOGENOM" id="CLU_037628_3_6_9"/>
<gene>
    <name evidence="2" type="ORF">HMPREF9333_01299</name>
</gene>
<reference evidence="2 3" key="1">
    <citation type="submission" date="2011-08" db="EMBL/GenBank/DDBJ databases">
        <title>The Genome Sequence of Johnsonella ignava ATCC 51276.</title>
        <authorList>
            <consortium name="The Broad Institute Genome Sequencing Platform"/>
            <person name="Earl A."/>
            <person name="Ward D."/>
            <person name="Feldgarden M."/>
            <person name="Gevers D."/>
            <person name="Izard J."/>
            <person name="Blanton J.M."/>
            <person name="Baranova O.V."/>
            <person name="Dewhirst F.E."/>
            <person name="Young S.K."/>
            <person name="Zeng Q."/>
            <person name="Gargeya S."/>
            <person name="Fitzgerald M."/>
            <person name="Haas B."/>
            <person name="Abouelleil A."/>
            <person name="Alvarado L."/>
            <person name="Arachchi H.M."/>
            <person name="Berlin A."/>
            <person name="Brown A."/>
            <person name="Chapman S.B."/>
            <person name="Chen Z."/>
            <person name="Dunbar C."/>
            <person name="Freedman E."/>
            <person name="Gearin G."/>
            <person name="Gellesch M."/>
            <person name="Goldberg J."/>
            <person name="Griggs A."/>
            <person name="Gujja S."/>
            <person name="Heiman D."/>
            <person name="Howarth C."/>
            <person name="Larson L."/>
            <person name="Lui A."/>
            <person name="MacDonald P.J.P."/>
            <person name="Montmayeur A."/>
            <person name="Murphy C."/>
            <person name="Neiman D."/>
            <person name="Pearson M."/>
            <person name="Priest M."/>
            <person name="Roberts A."/>
            <person name="Saif S."/>
            <person name="Shea T."/>
            <person name="Shenoy N."/>
            <person name="Sisk P."/>
            <person name="Stolte C."/>
            <person name="Sykes S."/>
            <person name="Wortman J."/>
            <person name="Nusbaum C."/>
            <person name="Birren B."/>
        </authorList>
    </citation>
    <scope>NUCLEOTIDE SEQUENCE [LARGE SCALE GENOMIC DNA]</scope>
    <source>
        <strain evidence="2 3">ATCC 51276</strain>
    </source>
</reference>
<dbReference type="EMBL" id="ACZL01000021">
    <property type="protein sequence ID" value="EHI55584.1"/>
    <property type="molecule type" value="Genomic_DNA"/>
</dbReference>
<name>G5GIA9_9FIRM</name>
<evidence type="ECO:0000313" key="3">
    <source>
        <dbReference type="Proteomes" id="UP000003011"/>
    </source>
</evidence>
<keyword evidence="3" id="KW-1185">Reference proteome</keyword>
<feature type="transmembrane region" description="Helical" evidence="1">
    <location>
        <begin position="21"/>
        <end position="41"/>
    </location>
</feature>
<dbReference type="RefSeq" id="WP_005540852.1">
    <property type="nucleotide sequence ID" value="NZ_JH378832.1"/>
</dbReference>
<dbReference type="Proteomes" id="UP000003011">
    <property type="component" value="Unassembled WGS sequence"/>
</dbReference>
<keyword evidence="1" id="KW-0812">Transmembrane</keyword>
<dbReference type="InterPro" id="IPR028082">
    <property type="entry name" value="Peripla_BP_I"/>
</dbReference>
<proteinExistence type="predicted"/>
<organism evidence="2 3">
    <name type="scientific">Johnsonella ignava ATCC 51276</name>
    <dbReference type="NCBI Taxonomy" id="679200"/>
    <lineage>
        <taxon>Bacteria</taxon>
        <taxon>Bacillati</taxon>
        <taxon>Bacillota</taxon>
        <taxon>Clostridia</taxon>
        <taxon>Lachnospirales</taxon>
        <taxon>Lachnospiraceae</taxon>
        <taxon>Johnsonella</taxon>
    </lineage>
</organism>
<sequence length="333" mass="37996">MDKKINSRTVNNANNKMFVVMAMYFTLLALFLIMSMTNFFVRDEDTDTVCRMTVIICEGEDEYYTRFKKGVEKAAEDERIDVNFSSIYKDSGLEQLKSLIIKESDLGADIIMVPGIDCAELLNLSNTSGKKIPVVMPDSVYDEGGGYVGVNYRSAIDSLVERIKESQDTSVPVYIIPGKNYIKKLCDILKEDLERAGFNVVFKQDEADENFYSSFFDTECSRWYQPPAVIALSRSGFTEMAYMASMKETENLRLYGIGTTTYILNKMEQDYVLGIVTWNEYDEGYVAVNNSYKAIFSKDKKGLKIEDKTIPSYFIDKDILKSGKYTKMLYPIN</sequence>
<evidence type="ECO:0008006" key="4">
    <source>
        <dbReference type="Google" id="ProtNLM"/>
    </source>
</evidence>
<dbReference type="AlphaFoldDB" id="G5GIA9"/>
<dbReference type="Gene3D" id="3.40.50.2300">
    <property type="match status" value="2"/>
</dbReference>
<keyword evidence="1" id="KW-1133">Transmembrane helix</keyword>
<dbReference type="OrthoDB" id="2065670at2"/>
<protein>
    <recommendedName>
        <fullName evidence="4">Periplasmic binding protein domain-containing protein</fullName>
    </recommendedName>
</protein>
<dbReference type="eggNOG" id="ENOG5033B8W">
    <property type="taxonomic scope" value="Bacteria"/>
</dbReference>
<evidence type="ECO:0000256" key="1">
    <source>
        <dbReference type="SAM" id="Phobius"/>
    </source>
</evidence>
<accession>G5GIA9</accession>
<comment type="caution">
    <text evidence="2">The sequence shown here is derived from an EMBL/GenBank/DDBJ whole genome shotgun (WGS) entry which is preliminary data.</text>
</comment>
<dbReference type="STRING" id="679200.HMPREF9333_01299"/>
<evidence type="ECO:0000313" key="2">
    <source>
        <dbReference type="EMBL" id="EHI55584.1"/>
    </source>
</evidence>
<dbReference type="SUPFAM" id="SSF53822">
    <property type="entry name" value="Periplasmic binding protein-like I"/>
    <property type="match status" value="1"/>
</dbReference>
<keyword evidence="1" id="KW-0472">Membrane</keyword>